<keyword evidence="1" id="KW-0812">Transmembrane</keyword>
<dbReference type="InterPro" id="IPR018643">
    <property type="entry name" value="DUF2069_membrane"/>
</dbReference>
<dbReference type="Pfam" id="PF09842">
    <property type="entry name" value="DUF2069"/>
    <property type="match status" value="1"/>
</dbReference>
<reference evidence="2 3" key="1">
    <citation type="submission" date="2019-12" db="EMBL/GenBank/DDBJ databases">
        <title>Neisseriaceae gen. nov. sp. Genome sequencing and assembly.</title>
        <authorList>
            <person name="Liu Z."/>
            <person name="Li A."/>
        </authorList>
    </citation>
    <scope>NUCLEOTIDE SEQUENCE [LARGE SCALE GENOMIC DNA]</scope>
    <source>
        <strain evidence="2 3">B2N2-7</strain>
    </source>
</reference>
<dbReference type="AlphaFoldDB" id="A0A845BNS6"/>
<accession>A0A845BNS6</accession>
<gene>
    <name evidence="2" type="ORF">GQF02_03810</name>
</gene>
<comment type="caution">
    <text evidence="2">The sequence shown here is derived from an EMBL/GenBank/DDBJ whole genome shotgun (WGS) entry which is preliminary data.</text>
</comment>
<keyword evidence="1" id="KW-1133">Transmembrane helix</keyword>
<sequence>MKQGWFHWGAIVSLIALILLNLGWELWWAPLREGGSWLVLKAALLLLPLPGILKGRIYTYQWSCMFILAFFGEGVMRGWGDSGLNQQLAWGEIALTTLYFVSVLMFIRTGRPAAAHATL</sequence>
<keyword evidence="1" id="KW-0472">Membrane</keyword>
<dbReference type="Proteomes" id="UP000467214">
    <property type="component" value="Unassembled WGS sequence"/>
</dbReference>
<evidence type="ECO:0000313" key="2">
    <source>
        <dbReference type="EMBL" id="MXR36101.1"/>
    </source>
</evidence>
<dbReference type="RefSeq" id="WP_160794945.1">
    <property type="nucleotide sequence ID" value="NZ_WSSB01000002.1"/>
</dbReference>
<dbReference type="EMBL" id="WSSB01000002">
    <property type="protein sequence ID" value="MXR36101.1"/>
    <property type="molecule type" value="Genomic_DNA"/>
</dbReference>
<organism evidence="2 3">
    <name type="scientific">Craterilacuibacter sinensis</name>
    <dbReference type="NCBI Taxonomy" id="2686017"/>
    <lineage>
        <taxon>Bacteria</taxon>
        <taxon>Pseudomonadati</taxon>
        <taxon>Pseudomonadota</taxon>
        <taxon>Betaproteobacteria</taxon>
        <taxon>Neisseriales</taxon>
        <taxon>Neisseriaceae</taxon>
        <taxon>Craterilacuibacter</taxon>
    </lineage>
</organism>
<feature type="transmembrane region" description="Helical" evidence="1">
    <location>
        <begin position="36"/>
        <end position="53"/>
    </location>
</feature>
<proteinExistence type="predicted"/>
<keyword evidence="3" id="KW-1185">Reference proteome</keyword>
<feature type="transmembrane region" description="Helical" evidence="1">
    <location>
        <begin position="6"/>
        <end position="24"/>
    </location>
</feature>
<name>A0A845BNS6_9NEIS</name>
<feature type="transmembrane region" description="Helical" evidence="1">
    <location>
        <begin position="59"/>
        <end position="76"/>
    </location>
</feature>
<evidence type="ECO:0000256" key="1">
    <source>
        <dbReference type="SAM" id="Phobius"/>
    </source>
</evidence>
<feature type="transmembrane region" description="Helical" evidence="1">
    <location>
        <begin position="88"/>
        <end position="107"/>
    </location>
</feature>
<protein>
    <submittedName>
        <fullName evidence="2">DUF2069 domain-containing protein</fullName>
    </submittedName>
</protein>
<evidence type="ECO:0000313" key="3">
    <source>
        <dbReference type="Proteomes" id="UP000467214"/>
    </source>
</evidence>